<reference evidence="1 2" key="2">
    <citation type="journal article" date="2022" name="Mol. Ecol. Resour.">
        <title>The genomes of chicory, endive, great burdock and yacon provide insights into Asteraceae paleo-polyploidization history and plant inulin production.</title>
        <authorList>
            <person name="Fan W."/>
            <person name="Wang S."/>
            <person name="Wang H."/>
            <person name="Wang A."/>
            <person name="Jiang F."/>
            <person name="Liu H."/>
            <person name="Zhao H."/>
            <person name="Xu D."/>
            <person name="Zhang Y."/>
        </authorList>
    </citation>
    <scope>NUCLEOTIDE SEQUENCE [LARGE SCALE GENOMIC DNA]</scope>
    <source>
        <strain evidence="2">cv. Yunnan</strain>
        <tissue evidence="1">Leaves</tissue>
    </source>
</reference>
<protein>
    <submittedName>
        <fullName evidence="1">Uncharacterized protein</fullName>
    </submittedName>
</protein>
<gene>
    <name evidence="1" type="ORF">L1987_02038</name>
</gene>
<proteinExistence type="predicted"/>
<dbReference type="Proteomes" id="UP001056120">
    <property type="component" value="Linkage Group LG01"/>
</dbReference>
<evidence type="ECO:0000313" key="2">
    <source>
        <dbReference type="Proteomes" id="UP001056120"/>
    </source>
</evidence>
<keyword evidence="2" id="KW-1185">Reference proteome</keyword>
<sequence>MSTAYKGKSKAKPSAARVSIADKAKSKAKPSAAKNVATPAKPSAAESTVDKPETSVAKSTADNATDPSSLTSDISMEDMFPLEVTQREDPLLDKEMCPTKE</sequence>
<name>A0ACB9K6R5_9ASTR</name>
<reference evidence="2" key="1">
    <citation type="journal article" date="2022" name="Mol. Ecol. Resour.">
        <title>The genomes of chicory, endive, great burdock and yacon provide insights into Asteraceae palaeo-polyploidization history and plant inulin production.</title>
        <authorList>
            <person name="Fan W."/>
            <person name="Wang S."/>
            <person name="Wang H."/>
            <person name="Wang A."/>
            <person name="Jiang F."/>
            <person name="Liu H."/>
            <person name="Zhao H."/>
            <person name="Xu D."/>
            <person name="Zhang Y."/>
        </authorList>
    </citation>
    <scope>NUCLEOTIDE SEQUENCE [LARGE SCALE GENOMIC DNA]</scope>
    <source>
        <strain evidence="2">cv. Yunnan</strain>
    </source>
</reference>
<evidence type="ECO:0000313" key="1">
    <source>
        <dbReference type="EMBL" id="KAI3827949.1"/>
    </source>
</evidence>
<accession>A0ACB9K6R5</accession>
<comment type="caution">
    <text evidence="1">The sequence shown here is derived from an EMBL/GenBank/DDBJ whole genome shotgun (WGS) entry which is preliminary data.</text>
</comment>
<dbReference type="EMBL" id="CM042018">
    <property type="protein sequence ID" value="KAI3827949.1"/>
    <property type="molecule type" value="Genomic_DNA"/>
</dbReference>
<organism evidence="1 2">
    <name type="scientific">Smallanthus sonchifolius</name>
    <dbReference type="NCBI Taxonomy" id="185202"/>
    <lineage>
        <taxon>Eukaryota</taxon>
        <taxon>Viridiplantae</taxon>
        <taxon>Streptophyta</taxon>
        <taxon>Embryophyta</taxon>
        <taxon>Tracheophyta</taxon>
        <taxon>Spermatophyta</taxon>
        <taxon>Magnoliopsida</taxon>
        <taxon>eudicotyledons</taxon>
        <taxon>Gunneridae</taxon>
        <taxon>Pentapetalae</taxon>
        <taxon>asterids</taxon>
        <taxon>campanulids</taxon>
        <taxon>Asterales</taxon>
        <taxon>Asteraceae</taxon>
        <taxon>Asteroideae</taxon>
        <taxon>Heliantheae alliance</taxon>
        <taxon>Millerieae</taxon>
        <taxon>Smallanthus</taxon>
    </lineage>
</organism>